<evidence type="ECO:0000313" key="9">
    <source>
        <dbReference type="EMBL" id="WQD38986.1"/>
    </source>
</evidence>
<dbReference type="Pfam" id="PF07980">
    <property type="entry name" value="SusD_RagB"/>
    <property type="match status" value="1"/>
</dbReference>
<comment type="subcellular location">
    <subcellularLocation>
        <location evidence="1">Cell outer membrane</location>
    </subcellularLocation>
</comment>
<dbReference type="Pfam" id="PF14322">
    <property type="entry name" value="SusD-like_3"/>
    <property type="match status" value="1"/>
</dbReference>
<evidence type="ECO:0000256" key="2">
    <source>
        <dbReference type="ARBA" id="ARBA00006275"/>
    </source>
</evidence>
<name>A0ABZ0W766_9BACT</name>
<dbReference type="InterPro" id="IPR011990">
    <property type="entry name" value="TPR-like_helical_dom_sf"/>
</dbReference>
<evidence type="ECO:0000259" key="7">
    <source>
        <dbReference type="Pfam" id="PF07980"/>
    </source>
</evidence>
<proteinExistence type="inferred from homology"/>
<keyword evidence="5" id="KW-0998">Cell outer membrane</keyword>
<gene>
    <name evidence="9" type="ORF">U0035_02350</name>
</gene>
<feature type="signal peptide" evidence="6">
    <location>
        <begin position="1"/>
        <end position="22"/>
    </location>
</feature>
<dbReference type="Proteomes" id="UP001325680">
    <property type="component" value="Chromosome"/>
</dbReference>
<feature type="domain" description="SusD-like N-terminal" evidence="8">
    <location>
        <begin position="76"/>
        <end position="224"/>
    </location>
</feature>
<evidence type="ECO:0000256" key="5">
    <source>
        <dbReference type="ARBA" id="ARBA00023237"/>
    </source>
</evidence>
<evidence type="ECO:0000259" key="8">
    <source>
        <dbReference type="Pfam" id="PF14322"/>
    </source>
</evidence>
<dbReference type="EMBL" id="CP139960">
    <property type="protein sequence ID" value="WQD38986.1"/>
    <property type="molecule type" value="Genomic_DNA"/>
</dbReference>
<dbReference type="InterPro" id="IPR012944">
    <property type="entry name" value="SusD_RagB_dom"/>
</dbReference>
<keyword evidence="3 6" id="KW-0732">Signal</keyword>
<keyword evidence="4" id="KW-0472">Membrane</keyword>
<keyword evidence="10" id="KW-1185">Reference proteome</keyword>
<dbReference type="PROSITE" id="PS51257">
    <property type="entry name" value="PROKAR_LIPOPROTEIN"/>
    <property type="match status" value="1"/>
</dbReference>
<protein>
    <submittedName>
        <fullName evidence="9">RagB/SusD family nutrient uptake outer membrane protein</fullName>
    </submittedName>
</protein>
<comment type="similarity">
    <text evidence="2">Belongs to the SusD family.</text>
</comment>
<evidence type="ECO:0000313" key="10">
    <source>
        <dbReference type="Proteomes" id="UP001325680"/>
    </source>
</evidence>
<accession>A0ABZ0W766</accession>
<organism evidence="9 10">
    <name type="scientific">Niabella yanshanensis</name>
    <dbReference type="NCBI Taxonomy" id="577386"/>
    <lineage>
        <taxon>Bacteria</taxon>
        <taxon>Pseudomonadati</taxon>
        <taxon>Bacteroidota</taxon>
        <taxon>Chitinophagia</taxon>
        <taxon>Chitinophagales</taxon>
        <taxon>Chitinophagaceae</taxon>
        <taxon>Niabella</taxon>
    </lineage>
</organism>
<sequence length="514" mass="58578">MTARIKYCLLVLTITLSFSCNKLLEVDVPDNLVHNEFWQNRDQVFASLMGLYTSVQGNLNSYQVWGDSRSSLYEPGPGDAFTTNHAQFLSHDIYPENGLLSWSNVYKSIGWINSFIKNAPQGLTNDPTFKEEELKTMLGEAYGLRALNYFYLVRAFKEVPIITEPYESDNQQVNTVASAESAVLELIEADLAVALAQAPETFEEVTYRYGRITKNAVRALWADVKLWKNDYQGVLTLCAPLDQQYQSRLLAPLEWYSIFNPGNAQEAIFELQHVQTGPASPVYNWFANFSTTATGGATWLGNPVNLMLANSEILYPTALPGYISSDTIRFKDLASYRLGQAIANGYGNGVEVYKFLGQQAYQLSYRPNNDRRTVNYILYRYREILLMKAEALAMLNRYAEAEEMINLIREHCNIPKLNPGEGGEGEEFFSRLLMEREAELGFEGKEWFAAVRVSRRAGLQNVLLNKSATNNSMGYSYQVTRARLLNPESWFLPYHRTEIENNPKLQQKDYYKNK</sequence>
<feature type="chain" id="PRO_5045230567" evidence="6">
    <location>
        <begin position="23"/>
        <end position="514"/>
    </location>
</feature>
<dbReference type="InterPro" id="IPR033985">
    <property type="entry name" value="SusD-like_N"/>
</dbReference>
<dbReference type="Gene3D" id="1.25.40.390">
    <property type="match status" value="1"/>
</dbReference>
<dbReference type="RefSeq" id="WP_114792570.1">
    <property type="nucleotide sequence ID" value="NZ_CP139960.1"/>
</dbReference>
<reference evidence="9 10" key="1">
    <citation type="submission" date="2023-12" db="EMBL/GenBank/DDBJ databases">
        <title>Genome sequencing and assembly of bacterial species from a model synthetic community.</title>
        <authorList>
            <person name="Hogle S.L."/>
        </authorList>
    </citation>
    <scope>NUCLEOTIDE SEQUENCE [LARGE SCALE GENOMIC DNA]</scope>
    <source>
        <strain evidence="9 10">HAMBI_3031</strain>
    </source>
</reference>
<feature type="domain" description="RagB/SusD" evidence="7">
    <location>
        <begin position="348"/>
        <end position="511"/>
    </location>
</feature>
<dbReference type="SUPFAM" id="SSF48452">
    <property type="entry name" value="TPR-like"/>
    <property type="match status" value="1"/>
</dbReference>
<evidence type="ECO:0000256" key="6">
    <source>
        <dbReference type="SAM" id="SignalP"/>
    </source>
</evidence>
<evidence type="ECO:0000256" key="3">
    <source>
        <dbReference type="ARBA" id="ARBA00022729"/>
    </source>
</evidence>
<evidence type="ECO:0000256" key="1">
    <source>
        <dbReference type="ARBA" id="ARBA00004442"/>
    </source>
</evidence>
<evidence type="ECO:0000256" key="4">
    <source>
        <dbReference type="ARBA" id="ARBA00023136"/>
    </source>
</evidence>